<evidence type="ECO:0008006" key="4">
    <source>
        <dbReference type="Google" id="ProtNLM"/>
    </source>
</evidence>
<feature type="transmembrane region" description="Helical" evidence="1">
    <location>
        <begin position="101"/>
        <end position="119"/>
    </location>
</feature>
<evidence type="ECO:0000313" key="2">
    <source>
        <dbReference type="EMBL" id="MBE9466236.1"/>
    </source>
</evidence>
<protein>
    <recommendedName>
        <fullName evidence="4">HTTM domain-containing protein</fullName>
    </recommendedName>
</protein>
<feature type="transmembrane region" description="Helical" evidence="1">
    <location>
        <begin position="226"/>
        <end position="245"/>
    </location>
</feature>
<keyword evidence="1" id="KW-0472">Membrane</keyword>
<dbReference type="Proteomes" id="UP000634134">
    <property type="component" value="Unassembled WGS sequence"/>
</dbReference>
<dbReference type="RefSeq" id="WP_194124475.1">
    <property type="nucleotide sequence ID" value="NZ_JACYGY010000002.1"/>
</dbReference>
<evidence type="ECO:0000313" key="3">
    <source>
        <dbReference type="Proteomes" id="UP000634134"/>
    </source>
</evidence>
<gene>
    <name evidence="2" type="ORF">IEE83_30580</name>
</gene>
<keyword evidence="1" id="KW-1133">Transmembrane helix</keyword>
<organism evidence="2 3">
    <name type="scientific">Dyadobacter subterraneus</name>
    <dbReference type="NCBI Taxonomy" id="2773304"/>
    <lineage>
        <taxon>Bacteria</taxon>
        <taxon>Pseudomonadati</taxon>
        <taxon>Bacteroidota</taxon>
        <taxon>Cytophagia</taxon>
        <taxon>Cytophagales</taxon>
        <taxon>Spirosomataceae</taxon>
        <taxon>Dyadobacter</taxon>
    </lineage>
</organism>
<accession>A0ABR9WPG5</accession>
<sequence length="393" mass="45042">MKQSLLMLNSLMNKRYGQIKIAIFLFLLVFSTTFPKYIEILNDGSPVTTYAYFFEKIEHPLSPSLLGDTKSHGAKIAFRLTAPLIAKLSGTHLIGKGKGVIVVYIIQSSLLLPFFFLLIKTIKRFANNLMAFLLVVSFSAIYVTNSFFWDYDFWFDGYAYFFLMLSMYYTNKTGILIASQLACWTDERAVIALYSVYIFHLLNENNFVTTRLYEVIKINLKNNSSIVLLSGIIYATIRISLSYFLKLNTPLGEGADAGFDLIPYQINNRIIGVFLTFEGLWLIFLIALFTLISQRKYFLSILLLSITGIHILVAYSVFDITRSLSYAFPIFIICAAILAKNKLQKYDLIFYLSAIICILTPTQFLIFFPRNIPWTLASYPEIKTVIKNLIYNF</sequence>
<feature type="transmembrane region" description="Helical" evidence="1">
    <location>
        <begin position="126"/>
        <end position="147"/>
    </location>
</feature>
<feature type="transmembrane region" description="Helical" evidence="1">
    <location>
        <begin position="270"/>
        <end position="291"/>
    </location>
</feature>
<dbReference type="EMBL" id="JACYGY010000002">
    <property type="protein sequence ID" value="MBE9466236.1"/>
    <property type="molecule type" value="Genomic_DNA"/>
</dbReference>
<feature type="transmembrane region" description="Helical" evidence="1">
    <location>
        <begin position="298"/>
        <end position="318"/>
    </location>
</feature>
<feature type="transmembrane region" description="Helical" evidence="1">
    <location>
        <begin position="324"/>
        <end position="341"/>
    </location>
</feature>
<comment type="caution">
    <text evidence="2">The sequence shown here is derived from an EMBL/GenBank/DDBJ whole genome shotgun (WGS) entry which is preliminary data.</text>
</comment>
<keyword evidence="1" id="KW-0812">Transmembrane</keyword>
<proteinExistence type="predicted"/>
<feature type="transmembrane region" description="Helical" evidence="1">
    <location>
        <begin position="348"/>
        <end position="368"/>
    </location>
</feature>
<keyword evidence="3" id="KW-1185">Reference proteome</keyword>
<name>A0ABR9WPG5_9BACT</name>
<feature type="transmembrane region" description="Helical" evidence="1">
    <location>
        <begin position="21"/>
        <end position="38"/>
    </location>
</feature>
<feature type="transmembrane region" description="Helical" evidence="1">
    <location>
        <begin position="153"/>
        <end position="170"/>
    </location>
</feature>
<evidence type="ECO:0000256" key="1">
    <source>
        <dbReference type="SAM" id="Phobius"/>
    </source>
</evidence>
<reference evidence="3" key="1">
    <citation type="submission" date="2023-07" db="EMBL/GenBank/DDBJ databases">
        <title>Dyadobacter sp. nov 'subterranea' isolated from contaminted grondwater.</title>
        <authorList>
            <person name="Szabo I."/>
            <person name="Al-Omari J."/>
            <person name="Szerdahelyi S.G."/>
            <person name="Rado J."/>
        </authorList>
    </citation>
    <scope>NUCLEOTIDE SEQUENCE [LARGE SCALE GENOMIC DNA]</scope>
    <source>
        <strain evidence="3">UP-52</strain>
    </source>
</reference>